<accession>A0ABD0QYH7</accession>
<dbReference type="Proteomes" id="UP001529510">
    <property type="component" value="Unassembled WGS sequence"/>
</dbReference>
<dbReference type="EMBL" id="JAMKFB020000006">
    <property type="protein sequence ID" value="KAL0191265.1"/>
    <property type="molecule type" value="Genomic_DNA"/>
</dbReference>
<keyword evidence="3" id="KW-1185">Reference proteome</keyword>
<evidence type="ECO:0000313" key="3">
    <source>
        <dbReference type="Proteomes" id="UP001529510"/>
    </source>
</evidence>
<dbReference type="AlphaFoldDB" id="A0ABD0QYH7"/>
<name>A0ABD0QYH7_CIRMR</name>
<reference evidence="2 3" key="1">
    <citation type="submission" date="2024-05" db="EMBL/GenBank/DDBJ databases">
        <title>Genome sequencing and assembly of Indian major carp, Cirrhinus mrigala (Hamilton, 1822).</title>
        <authorList>
            <person name="Mohindra V."/>
            <person name="Chowdhury L.M."/>
            <person name="Lal K."/>
            <person name="Jena J.K."/>
        </authorList>
    </citation>
    <scope>NUCLEOTIDE SEQUENCE [LARGE SCALE GENOMIC DNA]</scope>
    <source>
        <strain evidence="2">CM1030</strain>
        <tissue evidence="2">Blood</tissue>
    </source>
</reference>
<dbReference type="PANTHER" id="PTHR16007:SF21">
    <property type="entry name" value="TRANSMEMBRANE PROTEIN 45A"/>
    <property type="match status" value="1"/>
</dbReference>
<feature type="non-terminal residue" evidence="2">
    <location>
        <position position="56"/>
    </location>
</feature>
<organism evidence="2 3">
    <name type="scientific">Cirrhinus mrigala</name>
    <name type="common">Mrigala</name>
    <dbReference type="NCBI Taxonomy" id="683832"/>
    <lineage>
        <taxon>Eukaryota</taxon>
        <taxon>Metazoa</taxon>
        <taxon>Chordata</taxon>
        <taxon>Craniata</taxon>
        <taxon>Vertebrata</taxon>
        <taxon>Euteleostomi</taxon>
        <taxon>Actinopterygii</taxon>
        <taxon>Neopterygii</taxon>
        <taxon>Teleostei</taxon>
        <taxon>Ostariophysi</taxon>
        <taxon>Cypriniformes</taxon>
        <taxon>Cyprinidae</taxon>
        <taxon>Labeoninae</taxon>
        <taxon>Labeonini</taxon>
        <taxon>Cirrhinus</taxon>
    </lineage>
</organism>
<gene>
    <name evidence="2" type="ORF">M9458_013963</name>
</gene>
<feature type="transmembrane region" description="Helical" evidence="1">
    <location>
        <begin position="20"/>
        <end position="44"/>
    </location>
</feature>
<keyword evidence="1" id="KW-0472">Membrane</keyword>
<evidence type="ECO:0000313" key="2">
    <source>
        <dbReference type="EMBL" id="KAL0191265.1"/>
    </source>
</evidence>
<protein>
    <submittedName>
        <fullName evidence="2">Uncharacterized protein</fullName>
    </submittedName>
</protein>
<proteinExistence type="predicted"/>
<dbReference type="PANTHER" id="PTHR16007">
    <property type="entry name" value="EPIDIDYMAL MEMBRANE PROTEIN E9-RELATED"/>
    <property type="match status" value="1"/>
</dbReference>
<keyword evidence="1" id="KW-0812">Transmembrane</keyword>
<evidence type="ECO:0000256" key="1">
    <source>
        <dbReference type="SAM" id="Phobius"/>
    </source>
</evidence>
<sequence>MYDSSTQHWEQLMNWQHTTMYLFFAIAGAISLTVHSTDIAPLALDRMLLGLAFFNE</sequence>
<keyword evidence="1" id="KW-1133">Transmembrane helix</keyword>
<dbReference type="InterPro" id="IPR042127">
    <property type="entry name" value="TMEM45"/>
</dbReference>
<comment type="caution">
    <text evidence="2">The sequence shown here is derived from an EMBL/GenBank/DDBJ whole genome shotgun (WGS) entry which is preliminary data.</text>
</comment>